<name>A0A6C0Y6H2_9GAMM</name>
<dbReference type="AlphaFoldDB" id="A0A6C0Y6H2"/>
<reference evidence="1 2" key="1">
    <citation type="submission" date="2019-09" db="EMBL/GenBank/DDBJ databases">
        <title>Non-baumannii Acinetobacter spp. carrying blaNDM-1 isolated in China.</title>
        <authorList>
            <person name="Cui C."/>
            <person name="Chen C."/>
            <person name="Sun J."/>
            <person name="Liu Y."/>
        </authorList>
    </citation>
    <scope>NUCLEOTIDE SEQUENCE [LARGE SCALE GENOMIC DNA]</scope>
    <source>
        <strain evidence="1 2">B18</strain>
        <plasmid evidence="2">pb18-1</plasmid>
    </source>
</reference>
<proteinExistence type="predicted"/>
<dbReference type="Proteomes" id="UP000503440">
    <property type="component" value="Plasmid pB18-1"/>
</dbReference>
<geneLocation type="plasmid" evidence="2">
    <name>pb18-1</name>
</geneLocation>
<keyword evidence="1" id="KW-0614">Plasmid</keyword>
<dbReference type="RefSeq" id="WP_163146493.1">
    <property type="nucleotide sequence ID" value="NZ_CP044456.1"/>
</dbReference>
<gene>
    <name evidence="1" type="ORF">FSC09_15705</name>
</gene>
<organism evidence="1 2">
    <name type="scientific">Acinetobacter indicus</name>
    <dbReference type="NCBI Taxonomy" id="756892"/>
    <lineage>
        <taxon>Bacteria</taxon>
        <taxon>Pseudomonadati</taxon>
        <taxon>Pseudomonadota</taxon>
        <taxon>Gammaproteobacteria</taxon>
        <taxon>Moraxellales</taxon>
        <taxon>Moraxellaceae</taxon>
        <taxon>Acinetobacter</taxon>
    </lineage>
</organism>
<dbReference type="EMBL" id="CP044456">
    <property type="protein sequence ID" value="QIC71834.1"/>
    <property type="molecule type" value="Genomic_DNA"/>
</dbReference>
<evidence type="ECO:0000313" key="2">
    <source>
        <dbReference type="Proteomes" id="UP000503440"/>
    </source>
</evidence>
<protein>
    <submittedName>
        <fullName evidence="1">Uncharacterized protein</fullName>
    </submittedName>
</protein>
<evidence type="ECO:0000313" key="1">
    <source>
        <dbReference type="EMBL" id="QIC71834.1"/>
    </source>
</evidence>
<sequence length="257" mass="30480">MDKLIELLRQAYRLEIAQKDTIAELGKSITGQSGITRIQYLHILHIIRKHNLAVEDWGEIRALVNEPLAILDPISSQSWFTSTPLHCSKRYWEQIEILFKEFHKCQCAICDSQKTEDEIDVQELWQFDDKRKIQKLVCYYPICINCQDHSYIPSDPSSEERQYSVEFFKTINKWSTEQANDHINQALTLQKMRDQSDWIVDVAYMVNELKTQPNNVRENIFDHDQKQSIYHCLKSIQEDAREDYNLKVEIDCRFSIF</sequence>
<accession>A0A6C0Y6H2</accession>